<dbReference type="RefSeq" id="WP_081849792.1">
    <property type="nucleotide sequence ID" value="NZ_JMQN01000040.1"/>
</dbReference>
<accession>A0A081FXG5</accession>
<evidence type="ECO:0000313" key="2">
    <source>
        <dbReference type="EMBL" id="KEA63220.1"/>
    </source>
</evidence>
<name>A0A081FXG5_9GAMM</name>
<comment type="caution">
    <text evidence="2">The sequence shown here is derived from an EMBL/GenBank/DDBJ whole genome shotgun (WGS) entry which is preliminary data.</text>
</comment>
<feature type="domain" description="YjiS-like" evidence="1">
    <location>
        <begin position="12"/>
        <end position="45"/>
    </location>
</feature>
<evidence type="ECO:0000313" key="3">
    <source>
        <dbReference type="Proteomes" id="UP000028252"/>
    </source>
</evidence>
<dbReference type="STRING" id="1232683.ADIMK_2744"/>
<reference evidence="2 3" key="1">
    <citation type="submission" date="2014-04" db="EMBL/GenBank/DDBJ databases">
        <title>Marinobacterium kochiensis sp. nov., isolated from sediment sample collected from Kochi backwaters in Kerala, India.</title>
        <authorList>
            <person name="Singh A."/>
            <person name="Pinnaka A.K."/>
        </authorList>
    </citation>
    <scope>NUCLEOTIDE SEQUENCE [LARGE SCALE GENOMIC DNA]</scope>
    <source>
        <strain evidence="2 3">AK27</strain>
    </source>
</reference>
<dbReference type="PATRIC" id="fig|1232683.4.peg.2697"/>
<dbReference type="Pfam" id="PF06568">
    <property type="entry name" value="YjiS-like"/>
    <property type="match status" value="1"/>
</dbReference>
<gene>
    <name evidence="2" type="ORF">ADIMK_2744</name>
</gene>
<evidence type="ECO:0000259" key="1">
    <source>
        <dbReference type="Pfam" id="PF06568"/>
    </source>
</evidence>
<dbReference type="eggNOG" id="ENOG502ZJZD">
    <property type="taxonomic scope" value="Bacteria"/>
</dbReference>
<keyword evidence="3" id="KW-1185">Reference proteome</keyword>
<organism evidence="2 3">
    <name type="scientific">Marinobacterium lacunae</name>
    <dbReference type="NCBI Taxonomy" id="1232683"/>
    <lineage>
        <taxon>Bacteria</taxon>
        <taxon>Pseudomonadati</taxon>
        <taxon>Pseudomonadota</taxon>
        <taxon>Gammaproteobacteria</taxon>
        <taxon>Oceanospirillales</taxon>
        <taxon>Oceanospirillaceae</taxon>
        <taxon>Marinobacterium</taxon>
    </lineage>
</organism>
<dbReference type="EMBL" id="JMQN01000040">
    <property type="protein sequence ID" value="KEA63220.1"/>
    <property type="molecule type" value="Genomic_DNA"/>
</dbReference>
<proteinExistence type="predicted"/>
<dbReference type="AlphaFoldDB" id="A0A081FXG5"/>
<sequence length="56" mass="6777">MFFTQLIRSAYRRLRQLQQQQRQRKQLLALESHMLKDLGLSKADAAREGNKRFWQS</sequence>
<dbReference type="Proteomes" id="UP000028252">
    <property type="component" value="Unassembled WGS sequence"/>
</dbReference>
<dbReference type="InterPro" id="IPR009506">
    <property type="entry name" value="YjiS-like"/>
</dbReference>
<protein>
    <recommendedName>
        <fullName evidence="1">YjiS-like domain-containing protein</fullName>
    </recommendedName>
</protein>